<evidence type="ECO:0000313" key="1">
    <source>
        <dbReference type="EMBL" id="MCW6511145.1"/>
    </source>
</evidence>
<reference evidence="1" key="1">
    <citation type="submission" date="2022-05" db="EMBL/GenBank/DDBJ databases">
        <authorList>
            <person name="Pankratov T."/>
        </authorList>
    </citation>
    <scope>NUCLEOTIDE SEQUENCE</scope>
    <source>
        <strain evidence="1">BP6-180914</strain>
    </source>
</reference>
<dbReference type="RefSeq" id="WP_282587519.1">
    <property type="nucleotide sequence ID" value="NZ_JAMOIM010000021.1"/>
</dbReference>
<dbReference type="Proteomes" id="UP001165667">
    <property type="component" value="Unassembled WGS sequence"/>
</dbReference>
<keyword evidence="2" id="KW-1185">Reference proteome</keyword>
<sequence length="231" mass="25760">MTLATATRSTGPSPTVTDIIKAVKTSVADRRSFAEPYPHYLVDGLFPKHVADELADLPFAAPALDGVSGKRELHNDTRSYFDEANMGRFPVMADVAEALQTPEVIALFSKAFDAPLDNTYLRLEYAQDIDGFWLEPHTDLGVKKFTCLIYLSQGPGHELLGTDIYASKEQHFGTSPFIRNAAMIFVPGANTWHGFEKRPITGVRKSVILNYVTPDWRAREQLSFPDQIIRT</sequence>
<accession>A0AA41Z1J6</accession>
<organism evidence="1 2">
    <name type="scientific">Lichenifustis flavocetrariae</name>
    <dbReference type="NCBI Taxonomy" id="2949735"/>
    <lineage>
        <taxon>Bacteria</taxon>
        <taxon>Pseudomonadati</taxon>
        <taxon>Pseudomonadota</taxon>
        <taxon>Alphaproteobacteria</taxon>
        <taxon>Hyphomicrobiales</taxon>
        <taxon>Lichenihabitantaceae</taxon>
        <taxon>Lichenifustis</taxon>
    </lineage>
</organism>
<proteinExistence type="predicted"/>
<dbReference type="EMBL" id="JAMOIM010000021">
    <property type="protein sequence ID" value="MCW6511145.1"/>
    <property type="molecule type" value="Genomic_DNA"/>
</dbReference>
<dbReference type="Gene3D" id="2.60.120.620">
    <property type="entry name" value="q2cbj1_9rhob like domain"/>
    <property type="match status" value="1"/>
</dbReference>
<comment type="caution">
    <text evidence="1">The sequence shown here is derived from an EMBL/GenBank/DDBJ whole genome shotgun (WGS) entry which is preliminary data.</text>
</comment>
<gene>
    <name evidence="1" type="ORF">M8523_24355</name>
</gene>
<protein>
    <submittedName>
        <fullName evidence="1">2OG-Fe(II) oxygenase</fullName>
    </submittedName>
</protein>
<name>A0AA41Z1J6_9HYPH</name>
<dbReference type="AlphaFoldDB" id="A0AA41Z1J6"/>
<evidence type="ECO:0000313" key="2">
    <source>
        <dbReference type="Proteomes" id="UP001165667"/>
    </source>
</evidence>